<dbReference type="Gene3D" id="3.40.50.1220">
    <property type="entry name" value="TPP-binding domain"/>
    <property type="match status" value="1"/>
</dbReference>
<dbReference type="Pfam" id="PF13424">
    <property type="entry name" value="TPR_12"/>
    <property type="match status" value="1"/>
</dbReference>
<dbReference type="SUPFAM" id="SSF48452">
    <property type="entry name" value="TPR-like"/>
    <property type="match status" value="1"/>
</dbReference>
<keyword evidence="2" id="KW-0802">TPR repeat</keyword>
<dbReference type="Gene3D" id="1.25.40.10">
    <property type="entry name" value="Tetratricopeptide repeat domain"/>
    <property type="match status" value="2"/>
</dbReference>
<dbReference type="InterPro" id="IPR011990">
    <property type="entry name" value="TPR-like_helical_dom_sf"/>
</dbReference>
<dbReference type="Pfam" id="PF00515">
    <property type="entry name" value="TPR_1"/>
    <property type="match status" value="1"/>
</dbReference>
<dbReference type="SMART" id="SM00028">
    <property type="entry name" value="TPR"/>
    <property type="match status" value="3"/>
</dbReference>
<evidence type="ECO:0000256" key="2">
    <source>
        <dbReference type="ARBA" id="ARBA00022803"/>
    </source>
</evidence>
<dbReference type="AlphaFoldDB" id="A0A0F9JY43"/>
<name>A0A0F9JY43_9ZZZZ</name>
<dbReference type="PROSITE" id="PS50005">
    <property type="entry name" value="TPR"/>
    <property type="match status" value="2"/>
</dbReference>
<keyword evidence="1" id="KW-0677">Repeat</keyword>
<dbReference type="PANTHER" id="PTHR45641:SF19">
    <property type="entry name" value="NEPHROCYSTIN-3"/>
    <property type="match status" value="1"/>
</dbReference>
<dbReference type="Pfam" id="PF13289">
    <property type="entry name" value="SIR2_2"/>
    <property type="match status" value="1"/>
</dbReference>
<evidence type="ECO:0000256" key="1">
    <source>
        <dbReference type="ARBA" id="ARBA00022737"/>
    </source>
</evidence>
<proteinExistence type="predicted"/>
<evidence type="ECO:0000313" key="3">
    <source>
        <dbReference type="EMBL" id="KKM74663.1"/>
    </source>
</evidence>
<gene>
    <name evidence="3" type="ORF">LCGC14_1398040</name>
</gene>
<dbReference type="InterPro" id="IPR019734">
    <property type="entry name" value="TPR_rpt"/>
</dbReference>
<accession>A0A0F9JY43</accession>
<dbReference type="PANTHER" id="PTHR45641">
    <property type="entry name" value="TETRATRICOPEPTIDE REPEAT PROTEIN (AFU_ORTHOLOGUE AFUA_6G03870)"/>
    <property type="match status" value="1"/>
</dbReference>
<comment type="caution">
    <text evidence="3">The sequence shown here is derived from an EMBL/GenBank/DDBJ whole genome shotgun (WGS) entry which is preliminary data.</text>
</comment>
<protein>
    <submittedName>
        <fullName evidence="3">Uncharacterized protein</fullName>
    </submittedName>
</protein>
<reference evidence="3" key="1">
    <citation type="journal article" date="2015" name="Nature">
        <title>Complex archaea that bridge the gap between prokaryotes and eukaryotes.</title>
        <authorList>
            <person name="Spang A."/>
            <person name="Saw J.H."/>
            <person name="Jorgensen S.L."/>
            <person name="Zaremba-Niedzwiedzka K."/>
            <person name="Martijn J."/>
            <person name="Lind A.E."/>
            <person name="van Eijk R."/>
            <person name="Schleper C."/>
            <person name="Guy L."/>
            <person name="Ettema T.J."/>
        </authorList>
    </citation>
    <scope>NUCLEOTIDE SEQUENCE</scope>
</reference>
<dbReference type="EMBL" id="LAZR01009105">
    <property type="protein sequence ID" value="KKM74663.1"/>
    <property type="molecule type" value="Genomic_DNA"/>
</dbReference>
<sequence length="508" mass="58943">MKQLDFSFSDFINNEHNLIFLVGAGCSIDPPSCLPAGRSMIKSILKFCCAENELVRLLKLKDLRFEMLVEIFQDYIDRDLKVIEFYAQCKKPNLQHHFLADMIKKGHIVMTTNFDNLIEIALLESGVRKGEILPVITKKDFKSFNNPKELIKENKKPLFKIHGSFENIITGINTKDSLVATIRSIGRNKEGSNIFQIESFKQELFNNVPENSSLIIMGYSGSDDFDIIPTLKIWKKINKLIWINHTKSYKGKPCFYQFDCSDSKINNNNHVDKVLMDIYQNGFIQQIYRLDCNTSSLIGSLPSLNPNIDKESFSLNPGVWLKENIDIPNNFINYFIPSLIYKNLNEYDESFRCSKKILNLNKFDSINIWRARALNNIGFIYEIRGNFNRALNNYREALKIDNQIQNINDKQSHLNNIASLYEKQGIYQKSLRLFKQALSISISLKDKRGEATYLNNIGMIYNNLGKYQDALKYVNNSLRIRKLFGVTRHRTLLLLCEINANRKFRSRN</sequence>
<dbReference type="InterPro" id="IPR029035">
    <property type="entry name" value="DHS-like_NAD/FAD-binding_dom"/>
</dbReference>
<dbReference type="PROSITE" id="PS50293">
    <property type="entry name" value="TPR_REGION"/>
    <property type="match status" value="1"/>
</dbReference>
<dbReference type="PROSITE" id="PS51257">
    <property type="entry name" value="PROKAR_LIPOPROTEIN"/>
    <property type="match status" value="1"/>
</dbReference>
<organism evidence="3">
    <name type="scientific">marine sediment metagenome</name>
    <dbReference type="NCBI Taxonomy" id="412755"/>
    <lineage>
        <taxon>unclassified sequences</taxon>
        <taxon>metagenomes</taxon>
        <taxon>ecological metagenomes</taxon>
    </lineage>
</organism>
<dbReference type="SUPFAM" id="SSF52467">
    <property type="entry name" value="DHS-like NAD/FAD-binding domain"/>
    <property type="match status" value="1"/>
</dbReference>